<comment type="catalytic activity">
    <reaction evidence="1">
        <text>a 1,2-diacyl-sn-glycero-3-phosphocholine + H2O = a 2-acyl-sn-glycero-3-phosphocholine + a fatty acid + H(+)</text>
        <dbReference type="Rhea" id="RHEA:18689"/>
        <dbReference type="ChEBI" id="CHEBI:15377"/>
        <dbReference type="ChEBI" id="CHEBI:15378"/>
        <dbReference type="ChEBI" id="CHEBI:28868"/>
        <dbReference type="ChEBI" id="CHEBI:57643"/>
        <dbReference type="ChEBI" id="CHEBI:57875"/>
        <dbReference type="EC" id="3.1.1.32"/>
    </reaction>
</comment>
<dbReference type="GO" id="GO:0005326">
    <property type="term" value="F:neurotransmitter transmembrane transporter activity"/>
    <property type="evidence" value="ECO:0007669"/>
    <property type="project" value="TreeGrafter"/>
</dbReference>
<dbReference type="InterPro" id="IPR013818">
    <property type="entry name" value="Lipase"/>
</dbReference>
<evidence type="ECO:0000256" key="5">
    <source>
        <dbReference type="ARBA" id="ARBA00013179"/>
    </source>
</evidence>
<dbReference type="PRINTS" id="PR00821">
    <property type="entry name" value="TAGLIPASE"/>
</dbReference>
<evidence type="ECO:0000256" key="12">
    <source>
        <dbReference type="SAM" id="MobiDB-lite"/>
    </source>
</evidence>
<feature type="transmembrane region" description="Helical" evidence="13">
    <location>
        <begin position="464"/>
        <end position="484"/>
    </location>
</feature>
<comment type="subcellular location">
    <subcellularLocation>
        <location evidence="2">Membrane</location>
        <topology evidence="2">Multi-pass membrane protein</topology>
    </subcellularLocation>
    <subcellularLocation>
        <location evidence="3">Secreted</location>
    </subcellularLocation>
</comment>
<dbReference type="SUPFAM" id="SSF53474">
    <property type="entry name" value="alpha/beta-Hydrolases"/>
    <property type="match status" value="1"/>
</dbReference>
<dbReference type="Gene3D" id="1.20.1250.20">
    <property type="entry name" value="MFS general substrate transporter like domains"/>
    <property type="match status" value="2"/>
</dbReference>
<feature type="region of interest" description="Disordered" evidence="12">
    <location>
        <begin position="529"/>
        <end position="579"/>
    </location>
</feature>
<dbReference type="GO" id="GO:0030672">
    <property type="term" value="C:synaptic vesicle membrane"/>
    <property type="evidence" value="ECO:0007669"/>
    <property type="project" value="TreeGrafter"/>
</dbReference>
<dbReference type="GO" id="GO:0005576">
    <property type="term" value="C:extracellular region"/>
    <property type="evidence" value="ECO:0007669"/>
    <property type="project" value="UniProtKB-SubCell"/>
</dbReference>
<comment type="similarity">
    <text evidence="4">Belongs to the AB hydrolase superfamily. Lipase family.</text>
</comment>
<keyword evidence="8" id="KW-0378">Hydrolase</keyword>
<dbReference type="FunFam" id="1.20.1250.20:FF:000264">
    <property type="entry name" value="vesicular glutamate transporter 1"/>
    <property type="match status" value="1"/>
</dbReference>
<comment type="caution">
    <text evidence="15">The sequence shown here is derived from an EMBL/GenBank/DDBJ whole genome shotgun (WGS) entry which is preliminary data.</text>
</comment>
<dbReference type="InterPro" id="IPR011701">
    <property type="entry name" value="MFS"/>
</dbReference>
<feature type="transmembrane region" description="Helical" evidence="13">
    <location>
        <begin position="263"/>
        <end position="282"/>
    </location>
</feature>
<dbReference type="SUPFAM" id="SSF103473">
    <property type="entry name" value="MFS general substrate transporter"/>
    <property type="match status" value="1"/>
</dbReference>
<evidence type="ECO:0000256" key="13">
    <source>
        <dbReference type="SAM" id="Phobius"/>
    </source>
</evidence>
<organism evidence="15 16">
    <name type="scientific">Microctonus aethiopoides</name>
    <dbReference type="NCBI Taxonomy" id="144406"/>
    <lineage>
        <taxon>Eukaryota</taxon>
        <taxon>Metazoa</taxon>
        <taxon>Ecdysozoa</taxon>
        <taxon>Arthropoda</taxon>
        <taxon>Hexapoda</taxon>
        <taxon>Insecta</taxon>
        <taxon>Pterygota</taxon>
        <taxon>Neoptera</taxon>
        <taxon>Endopterygota</taxon>
        <taxon>Hymenoptera</taxon>
        <taxon>Apocrita</taxon>
        <taxon>Ichneumonoidea</taxon>
        <taxon>Braconidae</taxon>
        <taxon>Euphorinae</taxon>
        <taxon>Microctonus</taxon>
    </lineage>
</organism>
<keyword evidence="16" id="KW-1185">Reference proteome</keyword>
<dbReference type="InterPro" id="IPR033906">
    <property type="entry name" value="Lipase_N"/>
</dbReference>
<dbReference type="FunFam" id="1.20.1250.20:FF:000226">
    <property type="entry name" value="Vesicular GLUtamate transporter"/>
    <property type="match status" value="1"/>
</dbReference>
<dbReference type="Proteomes" id="UP001168990">
    <property type="component" value="Unassembled WGS sequence"/>
</dbReference>
<feature type="transmembrane region" description="Helical" evidence="13">
    <location>
        <begin position="231"/>
        <end position="257"/>
    </location>
</feature>
<gene>
    <name evidence="15" type="ORF">PV328_002153</name>
</gene>
<evidence type="ECO:0000256" key="7">
    <source>
        <dbReference type="ARBA" id="ARBA00022692"/>
    </source>
</evidence>
<keyword evidence="10 13" id="KW-0472">Membrane</keyword>
<keyword evidence="7 13" id="KW-0812">Transmembrane</keyword>
<evidence type="ECO:0000256" key="9">
    <source>
        <dbReference type="ARBA" id="ARBA00022989"/>
    </source>
</evidence>
<dbReference type="PANTHER" id="PTHR11662:SF456">
    <property type="entry name" value="VESICULAR GLUTAMATE TRANSPORTER, ISOFORM A"/>
    <property type="match status" value="1"/>
</dbReference>
<dbReference type="GO" id="GO:0098700">
    <property type="term" value="P:neurotransmitter loading into synaptic vesicle"/>
    <property type="evidence" value="ECO:0007669"/>
    <property type="project" value="TreeGrafter"/>
</dbReference>
<dbReference type="GO" id="GO:0008970">
    <property type="term" value="F:phospholipase A1 activity"/>
    <property type="evidence" value="ECO:0007669"/>
    <property type="project" value="UniProtKB-EC"/>
</dbReference>
<evidence type="ECO:0000256" key="2">
    <source>
        <dbReference type="ARBA" id="ARBA00004141"/>
    </source>
</evidence>
<dbReference type="InterPro" id="IPR000734">
    <property type="entry name" value="TAG_lipase"/>
</dbReference>
<feature type="domain" description="Lipase" evidence="14">
    <location>
        <begin position="689"/>
        <end position="982"/>
    </location>
</feature>
<evidence type="ECO:0000313" key="15">
    <source>
        <dbReference type="EMBL" id="KAK0178178.1"/>
    </source>
</evidence>
<feature type="transmembrane region" description="Helical" evidence="13">
    <location>
        <begin position="95"/>
        <end position="113"/>
    </location>
</feature>
<keyword evidence="9 13" id="KW-1133">Transmembrane helix</keyword>
<dbReference type="FunFam" id="3.40.50.1820:FF:000076">
    <property type="entry name" value="phospholipase A1"/>
    <property type="match status" value="1"/>
</dbReference>
<feature type="transmembrane region" description="Helical" evidence="13">
    <location>
        <begin position="431"/>
        <end position="452"/>
    </location>
</feature>
<dbReference type="GO" id="GO:0035249">
    <property type="term" value="P:synaptic transmission, glutamatergic"/>
    <property type="evidence" value="ECO:0007669"/>
    <property type="project" value="TreeGrafter"/>
</dbReference>
<reference evidence="15" key="1">
    <citation type="journal article" date="2023" name="bioRxiv">
        <title>Scaffold-level genome assemblies of two parasitoid biocontrol wasps reveal the parthenogenesis mechanism and an associated novel virus.</title>
        <authorList>
            <person name="Inwood S."/>
            <person name="Skelly J."/>
            <person name="Guhlin J."/>
            <person name="Harrop T."/>
            <person name="Goldson S."/>
            <person name="Dearden P."/>
        </authorList>
    </citation>
    <scope>NUCLEOTIDE SEQUENCE</scope>
    <source>
        <strain evidence="15">Irish</strain>
        <tissue evidence="15">Whole body</tissue>
    </source>
</reference>
<evidence type="ECO:0000256" key="3">
    <source>
        <dbReference type="ARBA" id="ARBA00004613"/>
    </source>
</evidence>
<accession>A0AA39KY30</accession>
<dbReference type="EC" id="3.1.1.32" evidence="5"/>
<evidence type="ECO:0000313" key="16">
    <source>
        <dbReference type="Proteomes" id="UP001168990"/>
    </source>
</evidence>
<keyword evidence="11" id="KW-1015">Disulfide bond</keyword>
<feature type="transmembrane region" description="Helical" evidence="13">
    <location>
        <begin position="367"/>
        <end position="387"/>
    </location>
</feature>
<proteinExistence type="inferred from homology"/>
<dbReference type="Pfam" id="PF07690">
    <property type="entry name" value="MFS_1"/>
    <property type="match status" value="1"/>
</dbReference>
<dbReference type="InterPro" id="IPR050382">
    <property type="entry name" value="MFS_Na/Anion_cotransporter"/>
</dbReference>
<keyword evidence="6" id="KW-0964">Secreted</keyword>
<name>A0AA39KY30_9HYME</name>
<sequence length="1004" mass="111543">MSGFAAAGLGALGAIKSKASEKLSGFRINKSSNIGYDEFEMPKDGNDSKENMGFEDERGYDGRASFDSLPEPERPPLRHIDTYCMPECSCLSKRYTIAVLACLGFIISFGMRCNMGMAKLIMKNDTDDGGALKFNWTIGTESALDSSFFWGYLITQVPGGFFASLYPANKIFGIAIATSSFLNLLVPGALKVDPIVDMCVQVCKGLAEGVTYPACHGIWKYWAPPFERSRLATLAFCGSYAAVVIGMPLSGCLSHWFGWTASFYFYGVCGLIWYGFWLWLAFERPSKHPCISSRELRYIEDSLGQSQNNMPIPTFATTPWRKFLTSMPVYAIIVANFCRSWNFYLLVLFQARFMHESFDMPMVETGVIGSLPHLLMTTIVPCGGLLADHLRKRGIMSTTNVRKLFNCGGFGMEALFFLVVANATTHRNGTAATVALAIGVACSGFAISGFNVNHLDIAPRYASILMGMSNGIGTIAGLLVPFFVDNITKNKDAHSWRNVFIIAACVHFFGVTFYAVFCSGELQPWADPSAEEQKSWNPLDDLGQTKPPIPPPPNTMQSEFIRQPSLDPNAGWNDNDQLRNTSGYSQPVINYGSTETNANPFHSTNPFATDIRQTAVQPPATDDYSHDVMQQQQQQHEDTRHTFDVISQTPGVPEMAVSVVKSLLFIFFFVFHQILDVKAQNKTLKDLFNSTSCAKPPYTCPHPQIEFYLYTRTTQKNPVLLDVRNFQSLDYSTFNPLHQTKIIIHGFGGGRNLAPSTDLRNAYFKRGDYNIIIVDYGSLVREPCLSQMQWGPDFCSRCIAQLVRYLKSHPRGISVKRIHVLGYSVGAHIAGLIANHLPDDKLGRITGLDPTIFFYMNGNRSRDLDETDAHFVDVIHTGAGILGQWGPNGHADFYVNGGSSQPGCATTSILQTLSCDHTKVTPYYIESITTKVGFWAAPCANLFSYLTGWCSPKNEEWLLMGEDTPHTARGIYYLSTNARKPYARGLPGKNQTLKNPKQLPYRQY</sequence>
<evidence type="ECO:0000259" key="14">
    <source>
        <dbReference type="Pfam" id="PF00151"/>
    </source>
</evidence>
<dbReference type="GO" id="GO:0060076">
    <property type="term" value="C:excitatory synapse"/>
    <property type="evidence" value="ECO:0007669"/>
    <property type="project" value="TreeGrafter"/>
</dbReference>
<reference evidence="15" key="2">
    <citation type="submission" date="2023-03" db="EMBL/GenBank/DDBJ databases">
        <authorList>
            <person name="Inwood S.N."/>
            <person name="Skelly J.G."/>
            <person name="Guhlin J."/>
            <person name="Harrop T.W.R."/>
            <person name="Goldson S.G."/>
            <person name="Dearden P.K."/>
        </authorList>
    </citation>
    <scope>NUCLEOTIDE SEQUENCE</scope>
    <source>
        <strain evidence="15">Irish</strain>
        <tissue evidence="15">Whole body</tissue>
    </source>
</reference>
<dbReference type="GO" id="GO:0005313">
    <property type="term" value="F:L-glutamate transmembrane transporter activity"/>
    <property type="evidence" value="ECO:0007669"/>
    <property type="project" value="TreeGrafter"/>
</dbReference>
<feature type="region of interest" description="Disordered" evidence="12">
    <location>
        <begin position="984"/>
        <end position="1004"/>
    </location>
</feature>
<dbReference type="CDD" id="cd17382">
    <property type="entry name" value="MFS_SLC17A6_7_8_VGluT"/>
    <property type="match status" value="1"/>
</dbReference>
<dbReference type="Gene3D" id="3.40.50.1820">
    <property type="entry name" value="alpha/beta hydrolase"/>
    <property type="match status" value="1"/>
</dbReference>
<dbReference type="PANTHER" id="PTHR11662">
    <property type="entry name" value="SOLUTE CARRIER FAMILY 17"/>
    <property type="match status" value="1"/>
</dbReference>
<dbReference type="EMBL" id="JAQQBS010000001">
    <property type="protein sequence ID" value="KAK0178178.1"/>
    <property type="molecule type" value="Genomic_DNA"/>
</dbReference>
<dbReference type="InterPro" id="IPR036259">
    <property type="entry name" value="MFS_trans_sf"/>
</dbReference>
<dbReference type="Pfam" id="PF00151">
    <property type="entry name" value="Lipase"/>
    <property type="match status" value="1"/>
</dbReference>
<evidence type="ECO:0000256" key="10">
    <source>
        <dbReference type="ARBA" id="ARBA00023136"/>
    </source>
</evidence>
<evidence type="ECO:0000256" key="11">
    <source>
        <dbReference type="ARBA" id="ARBA00023157"/>
    </source>
</evidence>
<dbReference type="GO" id="GO:0006629">
    <property type="term" value="P:lipid metabolic process"/>
    <property type="evidence" value="ECO:0007669"/>
    <property type="project" value="InterPro"/>
</dbReference>
<protein>
    <recommendedName>
        <fullName evidence="5">phospholipase A1</fullName>
        <ecNumber evidence="5">3.1.1.32</ecNumber>
    </recommendedName>
</protein>
<dbReference type="AlphaFoldDB" id="A0AA39KY30"/>
<feature type="transmembrane region" description="Helical" evidence="13">
    <location>
        <begin position="496"/>
        <end position="517"/>
    </location>
</feature>
<dbReference type="InterPro" id="IPR029058">
    <property type="entry name" value="AB_hydrolase_fold"/>
</dbReference>
<evidence type="ECO:0000256" key="6">
    <source>
        <dbReference type="ARBA" id="ARBA00022525"/>
    </source>
</evidence>
<evidence type="ECO:0000256" key="4">
    <source>
        <dbReference type="ARBA" id="ARBA00010701"/>
    </source>
</evidence>
<dbReference type="CDD" id="cd00707">
    <property type="entry name" value="Pancreat_lipase_like"/>
    <property type="match status" value="1"/>
</dbReference>
<dbReference type="GO" id="GO:0050803">
    <property type="term" value="P:regulation of synapse structure or activity"/>
    <property type="evidence" value="ECO:0007669"/>
    <property type="project" value="TreeGrafter"/>
</dbReference>
<feature type="transmembrane region" description="Helical" evidence="13">
    <location>
        <begin position="329"/>
        <end position="347"/>
    </location>
</feature>
<evidence type="ECO:0000256" key="8">
    <source>
        <dbReference type="ARBA" id="ARBA00022801"/>
    </source>
</evidence>
<evidence type="ECO:0000256" key="1">
    <source>
        <dbReference type="ARBA" id="ARBA00000111"/>
    </source>
</evidence>